<sequence>MQTLANSCKGSLLAMWRRSLCPMTTTLLTARGLPFARQLWSYNELRSASASSFPQATISMADLGSFAQAWYFQAGVRQDPKVITAPMIIIVRDCLEIPGASGKTCLPLSDAAIILEEVGIPAESTELADFATALLDNLREDDGTRNTQEDVPDAGKLSFVAWCAEHIQSCKDATKFASARGARVINHEAGAAVKISGANACHAILQKDTTKVVTTSKGSEGAYWKDVRSKLWQMGLRLELADGEPREWCAYCSRERGFRVPKDIKECTSTHSSCRRVEGESWKQKLT</sequence>
<proteinExistence type="predicted"/>
<dbReference type="EMBL" id="CAJNNW010012806">
    <property type="protein sequence ID" value="CAE8654726.1"/>
    <property type="molecule type" value="Genomic_DNA"/>
</dbReference>
<gene>
    <name evidence="1" type="ORF">PGLA1383_LOCUS50551</name>
    <name evidence="2" type="ORF">PGLA2088_LOCUS11182</name>
</gene>
<keyword evidence="3" id="KW-1185">Reference proteome</keyword>
<evidence type="ECO:0000313" key="3">
    <source>
        <dbReference type="Proteomes" id="UP000654075"/>
    </source>
</evidence>
<accession>A0A813HAF3</accession>
<organism evidence="1 3">
    <name type="scientific">Polarella glacialis</name>
    <name type="common">Dinoflagellate</name>
    <dbReference type="NCBI Taxonomy" id="89957"/>
    <lineage>
        <taxon>Eukaryota</taxon>
        <taxon>Sar</taxon>
        <taxon>Alveolata</taxon>
        <taxon>Dinophyceae</taxon>
        <taxon>Suessiales</taxon>
        <taxon>Suessiaceae</taxon>
        <taxon>Polarella</taxon>
    </lineage>
</organism>
<dbReference type="EMBL" id="CAJNNV010031185">
    <property type="protein sequence ID" value="CAE8634941.1"/>
    <property type="molecule type" value="Genomic_DNA"/>
</dbReference>
<dbReference type="Proteomes" id="UP000654075">
    <property type="component" value="Unassembled WGS sequence"/>
</dbReference>
<comment type="caution">
    <text evidence="1">The sequence shown here is derived from an EMBL/GenBank/DDBJ whole genome shotgun (WGS) entry which is preliminary data.</text>
</comment>
<dbReference type="OrthoDB" id="10648149at2759"/>
<reference evidence="1" key="1">
    <citation type="submission" date="2021-02" db="EMBL/GenBank/DDBJ databases">
        <authorList>
            <person name="Dougan E. K."/>
            <person name="Rhodes N."/>
            <person name="Thang M."/>
            <person name="Chan C."/>
        </authorList>
    </citation>
    <scope>NUCLEOTIDE SEQUENCE</scope>
</reference>
<dbReference type="AlphaFoldDB" id="A0A813HAF3"/>
<name>A0A813HAF3_POLGL</name>
<protein>
    <submittedName>
        <fullName evidence="1">Uncharacterized protein</fullName>
    </submittedName>
</protein>
<evidence type="ECO:0000313" key="1">
    <source>
        <dbReference type="EMBL" id="CAE8634941.1"/>
    </source>
</evidence>
<dbReference type="Proteomes" id="UP000626109">
    <property type="component" value="Unassembled WGS sequence"/>
</dbReference>
<evidence type="ECO:0000313" key="2">
    <source>
        <dbReference type="EMBL" id="CAE8654726.1"/>
    </source>
</evidence>